<evidence type="ECO:0000256" key="3">
    <source>
        <dbReference type="ARBA" id="ARBA00022741"/>
    </source>
</evidence>
<dbReference type="InterPro" id="IPR032675">
    <property type="entry name" value="LRR_dom_sf"/>
</dbReference>
<evidence type="ECO:0000256" key="2">
    <source>
        <dbReference type="ARBA" id="ARBA00022737"/>
    </source>
</evidence>
<dbReference type="InterPro" id="IPR027417">
    <property type="entry name" value="P-loop_NTPase"/>
</dbReference>
<dbReference type="FunFam" id="1.10.10.10:FF:000322">
    <property type="entry name" value="Probable disease resistance protein At1g63360"/>
    <property type="match status" value="1"/>
</dbReference>
<name>A0A067KZA0_JATCU</name>
<dbReference type="Proteomes" id="UP000027138">
    <property type="component" value="Unassembled WGS sequence"/>
</dbReference>
<dbReference type="SMART" id="SM00367">
    <property type="entry name" value="LRR_CC"/>
    <property type="match status" value="4"/>
</dbReference>
<dbReference type="OrthoDB" id="842162at2759"/>
<dbReference type="Gene3D" id="3.80.10.10">
    <property type="entry name" value="Ribonuclease Inhibitor"/>
    <property type="match status" value="4"/>
</dbReference>
<feature type="domain" description="Disease resistance R13L4/SHOC-2-like LRR" evidence="9">
    <location>
        <begin position="564"/>
        <end position="839"/>
    </location>
</feature>
<dbReference type="InterPro" id="IPR056789">
    <property type="entry name" value="LRR_R13L1-DRL21"/>
</dbReference>
<feature type="domain" description="NB-ARC" evidence="6">
    <location>
        <begin position="167"/>
        <end position="341"/>
    </location>
</feature>
<evidence type="ECO:0000259" key="8">
    <source>
        <dbReference type="Pfam" id="PF23559"/>
    </source>
</evidence>
<dbReference type="SUPFAM" id="SSF52540">
    <property type="entry name" value="P-loop containing nucleoside triphosphate hydrolases"/>
    <property type="match status" value="1"/>
</dbReference>
<keyword evidence="1" id="KW-0433">Leucine-rich repeat</keyword>
<evidence type="ECO:0000259" key="9">
    <source>
        <dbReference type="Pfam" id="PF23598"/>
    </source>
</evidence>
<reference evidence="11 12" key="1">
    <citation type="journal article" date="2014" name="PLoS ONE">
        <title>Global Analysis of Gene Expression Profiles in Physic Nut (Jatropha curcas L.) Seedlings Exposed to Salt Stress.</title>
        <authorList>
            <person name="Zhang L."/>
            <person name="Zhang C."/>
            <person name="Wu P."/>
            <person name="Chen Y."/>
            <person name="Li M."/>
            <person name="Jiang H."/>
            <person name="Wu G."/>
        </authorList>
    </citation>
    <scope>NUCLEOTIDE SEQUENCE [LARGE SCALE GENOMIC DNA]</scope>
    <source>
        <strain evidence="12">cv. GZQX0401</strain>
        <tissue evidence="11">Young leaves</tissue>
    </source>
</reference>
<dbReference type="GO" id="GO:0006952">
    <property type="term" value="P:defense response"/>
    <property type="evidence" value="ECO:0007669"/>
    <property type="project" value="UniProtKB-KW"/>
</dbReference>
<sequence length="1166" mass="132585">MADIILSPLFQVVFDKLSTPLLEEIANRSGLGREVTALRHKLKTIRAVLEDAEEQQLATRAFRIWSAELKQVAFDVEDFLDEFSPEAIQAGNYDGFIGQVRNLHPSLGQFVNRIDMFPRITQIRENLETLVEERSSFHLRERVVRPSSRSRRHTGPSIIESEVLGREEDKEKIVKLLLSADNGFSPGGISVLSIVGLGGIGKTTLAQIVYNDERLKRHFDLKIWACVNDDFDVEKIMLSILESGRKVKCDFSEMDALQFRLQELLIGKRYLLFLDDVWNEDVNEWDKLRTSLIGGVEGSVIIVTTRSEKVASIMGSAYIHYLEGLSDDCCWGLFKKRAFGQDEDKHRNLFPIGMQIVKKCGGVPLAARTLGGLMRFKKDEREWLLVQDSNLWDLYQNETDILPALRLSYSHLPSHLKACFAFCSIFPRNYVIKKEKLIQLWIAAGLIQSPEGRKTFEFIGNEYFNDLVWMFFFQDIHRGENGSILECQMHDLIHDLAQSIAGSEYVWVEIDRMPQNFSQIRHCSMICNFSSHRIPEALYEAKKLRTLILLLPKGDLGELPPNVFSNFRYLRVLDVSGSGIKRLSESISSFLFLRYLDISNTHVKNLPESVCKLRNLQVMNLSGCYDLVELPRDITKLYKLRHLILHGCDRLSRTPASIGKLVYLRTLSMFIVGRERGESISELGNLNLGGQLNILHLEHVKEPEQAIKADLVGKRNLQSLDLSWGSDRNGMVRNNANDGRVEEVLNCLQPHKYLRKLSVKEYQGMQFPGWISFSKIPNITELILVNCRRCENLPTLGELPFLKVLYLQGMDAVKSIGSQFYGQKEGAFPSLVELTLLDFPNLETWWSFNRREDFPSLAKLIINRCLKLRSMPCFPFLQHLELRNCDDMVLKSASNLTSLTVLVIDEIAELVFLENLLESNTLLVSLVISSCPKLSSMSPSLVNLINLKSLAVRWCKELHSLPHGLQNFTSLESLEIVECHSLVSLPEDIQGLRSLRSLSIENCNSLTSLPPELQFLTSLEHLTIMYCPKLANLPDNMQHLSALRSLSILNLPELSSLPQGLQYVTNLQNLEIRGCPGLEALPNWISNLTSLRSLALSECQNLTFLPEGLQHLNSLQHLSIQDCPILEERCRRDIGEDWPKIIHIAYVYIGSQESKDHSAASSSRAH</sequence>
<dbReference type="InterPro" id="IPR002182">
    <property type="entry name" value="NB-ARC"/>
</dbReference>
<dbReference type="Pfam" id="PF18052">
    <property type="entry name" value="Rx_N"/>
    <property type="match status" value="1"/>
</dbReference>
<dbReference type="Pfam" id="PF23598">
    <property type="entry name" value="LRR_14"/>
    <property type="match status" value="1"/>
</dbReference>
<keyword evidence="2" id="KW-0677">Repeat</keyword>
<feature type="domain" description="Disease resistance N-terminal" evidence="7">
    <location>
        <begin position="11"/>
        <end position="90"/>
    </location>
</feature>
<keyword evidence="4" id="KW-0611">Plant defense</keyword>
<dbReference type="GO" id="GO:0043531">
    <property type="term" value="F:ADP binding"/>
    <property type="evidence" value="ECO:0007669"/>
    <property type="project" value="InterPro"/>
</dbReference>
<organism evidence="11 12">
    <name type="scientific">Jatropha curcas</name>
    <name type="common">Barbados nut</name>
    <dbReference type="NCBI Taxonomy" id="180498"/>
    <lineage>
        <taxon>Eukaryota</taxon>
        <taxon>Viridiplantae</taxon>
        <taxon>Streptophyta</taxon>
        <taxon>Embryophyta</taxon>
        <taxon>Tracheophyta</taxon>
        <taxon>Spermatophyta</taxon>
        <taxon>Magnoliopsida</taxon>
        <taxon>eudicotyledons</taxon>
        <taxon>Gunneridae</taxon>
        <taxon>Pentapetalae</taxon>
        <taxon>rosids</taxon>
        <taxon>fabids</taxon>
        <taxon>Malpighiales</taxon>
        <taxon>Euphorbiaceae</taxon>
        <taxon>Crotonoideae</taxon>
        <taxon>Jatropheae</taxon>
        <taxon>Jatropha</taxon>
    </lineage>
</organism>
<dbReference type="Gene3D" id="1.10.10.10">
    <property type="entry name" value="Winged helix-like DNA-binding domain superfamily/Winged helix DNA-binding domain"/>
    <property type="match status" value="1"/>
</dbReference>
<dbReference type="InterPro" id="IPR058922">
    <property type="entry name" value="WHD_DRP"/>
</dbReference>
<protein>
    <recommendedName>
        <fullName evidence="13">Disease resistance protein RGA3</fullName>
    </recommendedName>
</protein>
<dbReference type="AlphaFoldDB" id="A0A067KZA0"/>
<accession>A0A067KZA0</accession>
<evidence type="ECO:0000259" key="7">
    <source>
        <dbReference type="Pfam" id="PF18052"/>
    </source>
</evidence>
<dbReference type="GO" id="GO:0005524">
    <property type="term" value="F:ATP binding"/>
    <property type="evidence" value="ECO:0007669"/>
    <property type="project" value="UniProtKB-KW"/>
</dbReference>
<feature type="domain" description="R13L1/DRL21-like LRR repeat region" evidence="10">
    <location>
        <begin position="1059"/>
        <end position="1123"/>
    </location>
</feature>
<dbReference type="InterPro" id="IPR006553">
    <property type="entry name" value="Leu-rich_rpt_Cys-con_subtyp"/>
</dbReference>
<dbReference type="PANTHER" id="PTHR36766:SF59">
    <property type="entry name" value="DISEASE RESISTANCE PROTEIN RGA2-LIKE"/>
    <property type="match status" value="1"/>
</dbReference>
<dbReference type="InterPro" id="IPR055414">
    <property type="entry name" value="LRR_R13L4/SHOC2-like"/>
</dbReference>
<evidence type="ECO:0000259" key="6">
    <source>
        <dbReference type="Pfam" id="PF00931"/>
    </source>
</evidence>
<evidence type="ECO:0000313" key="11">
    <source>
        <dbReference type="EMBL" id="KDP41536.1"/>
    </source>
</evidence>
<evidence type="ECO:0008006" key="13">
    <source>
        <dbReference type="Google" id="ProtNLM"/>
    </source>
</evidence>
<dbReference type="SUPFAM" id="SSF52047">
    <property type="entry name" value="RNI-like"/>
    <property type="match status" value="1"/>
</dbReference>
<dbReference type="InterPro" id="IPR036388">
    <property type="entry name" value="WH-like_DNA-bd_sf"/>
</dbReference>
<evidence type="ECO:0000256" key="4">
    <source>
        <dbReference type="ARBA" id="ARBA00022821"/>
    </source>
</evidence>
<dbReference type="InterPro" id="IPR041118">
    <property type="entry name" value="Rx_N"/>
</dbReference>
<proteinExistence type="predicted"/>
<dbReference type="PRINTS" id="PR00364">
    <property type="entry name" value="DISEASERSIST"/>
</dbReference>
<dbReference type="FunFam" id="3.40.50.300:FF:001091">
    <property type="entry name" value="Probable disease resistance protein At1g61300"/>
    <property type="match status" value="1"/>
</dbReference>
<dbReference type="EMBL" id="KK914318">
    <property type="protein sequence ID" value="KDP41536.1"/>
    <property type="molecule type" value="Genomic_DNA"/>
</dbReference>
<dbReference type="SUPFAM" id="SSF52058">
    <property type="entry name" value="L domain-like"/>
    <property type="match status" value="1"/>
</dbReference>
<dbReference type="KEGG" id="jcu:105630766"/>
<dbReference type="GO" id="GO:0051707">
    <property type="term" value="P:response to other organism"/>
    <property type="evidence" value="ECO:0007669"/>
    <property type="project" value="UniProtKB-ARBA"/>
</dbReference>
<evidence type="ECO:0000256" key="5">
    <source>
        <dbReference type="ARBA" id="ARBA00022840"/>
    </source>
</evidence>
<dbReference type="Pfam" id="PF00931">
    <property type="entry name" value="NB-ARC"/>
    <property type="match status" value="1"/>
</dbReference>
<keyword evidence="5" id="KW-0067">ATP-binding</keyword>
<dbReference type="Gene3D" id="1.20.5.4130">
    <property type="match status" value="1"/>
</dbReference>
<evidence type="ECO:0000313" key="12">
    <source>
        <dbReference type="Proteomes" id="UP000027138"/>
    </source>
</evidence>
<dbReference type="Pfam" id="PF25019">
    <property type="entry name" value="LRR_R13L1-DRL21"/>
    <property type="match status" value="1"/>
</dbReference>
<dbReference type="Gene3D" id="3.40.50.300">
    <property type="entry name" value="P-loop containing nucleotide triphosphate hydrolases"/>
    <property type="match status" value="1"/>
</dbReference>
<evidence type="ECO:0000256" key="1">
    <source>
        <dbReference type="ARBA" id="ARBA00022614"/>
    </source>
</evidence>
<keyword evidence="12" id="KW-1185">Reference proteome</keyword>
<gene>
    <name evidence="11" type="ORF">JCGZ_15943</name>
</gene>
<evidence type="ECO:0000259" key="10">
    <source>
        <dbReference type="Pfam" id="PF25019"/>
    </source>
</evidence>
<dbReference type="PANTHER" id="PTHR36766">
    <property type="entry name" value="PLANT BROAD-SPECTRUM MILDEW RESISTANCE PROTEIN RPW8"/>
    <property type="match status" value="1"/>
</dbReference>
<feature type="domain" description="Disease resistance protein winged helix" evidence="8">
    <location>
        <begin position="425"/>
        <end position="497"/>
    </location>
</feature>
<dbReference type="Pfam" id="PF23559">
    <property type="entry name" value="WHD_DRP"/>
    <property type="match status" value="1"/>
</dbReference>
<keyword evidence="3" id="KW-0547">Nucleotide-binding</keyword>